<reference evidence="1" key="1">
    <citation type="journal article" date="2020" name="Microbiol. Resour. Announc.">
        <title>Complete Genome Sequence of Novel Psychrotolerant Legionella Strain TUM19329, Isolated from Antarctic Lake Sediment.</title>
        <authorList>
            <person name="Shimada S."/>
            <person name="Nakai R."/>
            <person name="Aoki K."/>
            <person name="Shimoeda N."/>
            <person name="Ohno G."/>
            <person name="Miyazaki Y."/>
            <person name="Kudoh S."/>
            <person name="Imura S."/>
            <person name="Watanabe K."/>
            <person name="Ishii Y."/>
            <person name="Tateda K."/>
        </authorList>
    </citation>
    <scope>NUCLEOTIDE SEQUENCE [LARGE SCALE GENOMIC DNA]</scope>
    <source>
        <strain evidence="1">TUM19329</strain>
        <plasmid evidence="1">pTUM19329-1</plasmid>
    </source>
</reference>
<evidence type="ECO:0000313" key="2">
    <source>
        <dbReference type="Proteomes" id="UP000502894"/>
    </source>
</evidence>
<keyword evidence="1" id="KW-0614">Plasmid</keyword>
<keyword evidence="2" id="KW-1185">Reference proteome</keyword>
<protein>
    <submittedName>
        <fullName evidence="1">Uncharacterized protein</fullName>
    </submittedName>
</protein>
<dbReference type="KEGG" id="lant:TUM19329_35390"/>
<name>A0A6F8TA01_9GAMM</name>
<dbReference type="RefSeq" id="WP_173238591.1">
    <property type="nucleotide sequence ID" value="NZ_AP022840.1"/>
</dbReference>
<dbReference type="Proteomes" id="UP000502894">
    <property type="component" value="Plasmid pTUM19329-1"/>
</dbReference>
<dbReference type="EMBL" id="AP022840">
    <property type="protein sequence ID" value="BCA97178.1"/>
    <property type="molecule type" value="Genomic_DNA"/>
</dbReference>
<dbReference type="AlphaFoldDB" id="A0A6F8TA01"/>
<organism evidence="1 2">
    <name type="scientific">Legionella antarctica</name>
    <dbReference type="NCBI Taxonomy" id="2708020"/>
    <lineage>
        <taxon>Bacteria</taxon>
        <taxon>Pseudomonadati</taxon>
        <taxon>Pseudomonadota</taxon>
        <taxon>Gammaproteobacteria</taxon>
        <taxon>Legionellales</taxon>
        <taxon>Legionellaceae</taxon>
        <taxon>Legionella</taxon>
    </lineage>
</organism>
<geneLocation type="plasmid" evidence="1 2">
    <name>pTUM19329-1</name>
</geneLocation>
<evidence type="ECO:0000313" key="1">
    <source>
        <dbReference type="EMBL" id="BCA97178.1"/>
    </source>
</evidence>
<proteinExistence type="predicted"/>
<accession>A0A6F8TA01</accession>
<sequence length="110" mass="12582">MSLGSHHRNRNKLGAPKTVEDFIESANAIINSKEAIKKPSQEDILLSFSGRIDRENECEKKPVLLYLKKDIATDIENYCHGNKQGIMNYLIRKGLDQLIKDNKLQLVMEN</sequence>
<gene>
    <name evidence="1" type="ORF">TUM19329_35390</name>
</gene>